<dbReference type="FunFam" id="2.40.50.140:FF:000041">
    <property type="entry name" value="Replication protein A subunit"/>
    <property type="match status" value="1"/>
</dbReference>
<dbReference type="GO" id="GO:0006260">
    <property type="term" value="P:DNA replication"/>
    <property type="evidence" value="ECO:0007669"/>
    <property type="project" value="UniProtKB-KW"/>
</dbReference>
<evidence type="ECO:0000259" key="11">
    <source>
        <dbReference type="Pfam" id="PF16900"/>
    </source>
</evidence>
<reference evidence="13" key="4">
    <citation type="journal article" date="2022" name="Res Sq">
        <title>Comparative Genomics Reveals Insights into the Divergent Evolution of Astigmatic Mites and Household Pest Adaptations.</title>
        <authorList>
            <person name="Xiong Q."/>
            <person name="Wan A.T.-Y."/>
            <person name="Liu X.-Y."/>
            <person name="Fung C.S.-H."/>
            <person name="Xiao X."/>
            <person name="Malainual N."/>
            <person name="Hou J."/>
            <person name="Wang L."/>
            <person name="Wang M."/>
            <person name="Yang K."/>
            <person name="Cui Y."/>
            <person name="Leung E."/>
            <person name="Nong W."/>
            <person name="Shin S.-K."/>
            <person name="Au S."/>
            <person name="Jeong K.Y."/>
            <person name="Chew F.T."/>
            <person name="Hui J."/>
            <person name="Leung T.F."/>
            <person name="Tungtrongchitr A."/>
            <person name="Zhong N."/>
            <person name="Liu Z."/>
            <person name="Tsui S."/>
        </authorList>
    </citation>
    <scope>NUCLEOTIDE SEQUENCE</scope>
    <source>
        <strain evidence="13">Derf</strain>
        <tissue evidence="13">Whole organism</tissue>
    </source>
</reference>
<comment type="caution">
    <text evidence="13">The sequence shown here is derived from an EMBL/GenBank/DDBJ whole genome shotgun (WGS) entry which is preliminary data.</text>
</comment>
<sequence>MNPIVSSMDNSDDDYDDYNHECYCNIWNFFLIPGHYDDDEPVVATMIKNLYPRRSNFSIDVKVVTKSSIHHFIKKENSAETGKLFRFDVYDKEYSEIRIVSFNEECDRFFDLIKVDECFRISRGHVKPSNKQYSTLSNPYEIVTTNSTVIEPLKITEPFGEYKRKIIYNFIRFSSLHHHGIDSAIDFIGIIDSVDPIRNVYGRYSGRNVSLLKISIFDYSLSHIDVALWDKMADDFHGEKGQIVALKNVRIKQFNGLSLSCSPLTTVTIDPDIPEAMNLRNWYHNHNRTIIQELFYIKQIKQTSSLYKNFDCLATIISTSATKHPAYRVCPSGEHCKRKLSTTNEGELFCGYCGWLESSSLIHYKWGLRVTILINDLTGSLWITVFADVIEKLLGKTAEEISQMSLEHWLNLFHSTIWMHQYIFTIQKSIYQSRDNYTVISINRNNTKRLIDRLQKLESST</sequence>
<keyword evidence="13" id="KW-0687">Ribonucleoprotein</keyword>
<feature type="domain" description="Replication protein A OB" evidence="11">
    <location>
        <begin position="176"/>
        <end position="269"/>
    </location>
</feature>
<evidence type="ECO:0000256" key="9">
    <source>
        <dbReference type="ARBA" id="ARBA00023242"/>
    </source>
</evidence>
<reference evidence="13" key="1">
    <citation type="submission" date="2013-05" db="EMBL/GenBank/DDBJ databases">
        <authorList>
            <person name="Yim A.K.Y."/>
            <person name="Chan T.F."/>
            <person name="Ji K.M."/>
            <person name="Liu X.Y."/>
            <person name="Zhou J.W."/>
            <person name="Li R.Q."/>
            <person name="Yang K.Y."/>
            <person name="Li J."/>
            <person name="Li M."/>
            <person name="Law P.T.W."/>
            <person name="Wu Y.L."/>
            <person name="Cai Z.L."/>
            <person name="Qin H."/>
            <person name="Bao Y."/>
            <person name="Leung R.K.K."/>
            <person name="Ng P.K.S."/>
            <person name="Zou J."/>
            <person name="Zhong X.J."/>
            <person name="Ran P.X."/>
            <person name="Zhong N.S."/>
            <person name="Liu Z.G."/>
            <person name="Tsui S.K.W."/>
        </authorList>
    </citation>
    <scope>NUCLEOTIDE SEQUENCE</scope>
    <source>
        <strain evidence="13">Derf</strain>
        <tissue evidence="13">Whole organism</tissue>
    </source>
</reference>
<dbReference type="Proteomes" id="UP000828236">
    <property type="component" value="Unassembled WGS sequence"/>
</dbReference>
<evidence type="ECO:0000313" key="14">
    <source>
        <dbReference type="Proteomes" id="UP000790347"/>
    </source>
</evidence>
<evidence type="ECO:0000256" key="8">
    <source>
        <dbReference type="ARBA" id="ARBA00023125"/>
    </source>
</evidence>
<dbReference type="EMBL" id="SDOV01000003">
    <property type="protein sequence ID" value="KAH7643402.1"/>
    <property type="molecule type" value="Genomic_DNA"/>
</dbReference>
<keyword evidence="8 12" id="KW-0238">DNA-binding</keyword>
<comment type="subcellular location">
    <subcellularLocation>
        <location evidence="1">Nucleus</location>
    </subcellularLocation>
</comment>
<comment type="similarity">
    <text evidence="2">Belongs to the replication factor A protein 1 family.</text>
</comment>
<organism evidence="13 14">
    <name type="scientific">Dermatophagoides farinae</name>
    <name type="common">American house dust mite</name>
    <dbReference type="NCBI Taxonomy" id="6954"/>
    <lineage>
        <taxon>Eukaryota</taxon>
        <taxon>Metazoa</taxon>
        <taxon>Ecdysozoa</taxon>
        <taxon>Arthropoda</taxon>
        <taxon>Chelicerata</taxon>
        <taxon>Arachnida</taxon>
        <taxon>Acari</taxon>
        <taxon>Acariformes</taxon>
        <taxon>Sarcoptiformes</taxon>
        <taxon>Astigmata</taxon>
        <taxon>Psoroptidia</taxon>
        <taxon>Analgoidea</taxon>
        <taxon>Pyroglyphidae</taxon>
        <taxon>Dermatophagoidinae</taxon>
        <taxon>Dermatophagoides</taxon>
    </lineage>
</organism>
<dbReference type="GO" id="GO:0005840">
    <property type="term" value="C:ribosome"/>
    <property type="evidence" value="ECO:0007669"/>
    <property type="project" value="UniProtKB-KW"/>
</dbReference>
<dbReference type="EMBL" id="ASGP02000005">
    <property type="protein sequence ID" value="KAH9506884.1"/>
    <property type="molecule type" value="Genomic_DNA"/>
</dbReference>
<dbReference type="InterPro" id="IPR013955">
    <property type="entry name" value="Rep_factor-A_C"/>
</dbReference>
<keyword evidence="7" id="KW-0862">Zinc</keyword>
<keyword evidence="14" id="KW-1185">Reference proteome</keyword>
<evidence type="ECO:0000313" key="13">
    <source>
        <dbReference type="EMBL" id="KAH9506884.1"/>
    </source>
</evidence>
<keyword evidence="13" id="KW-0689">Ribosomal protein</keyword>
<dbReference type="GO" id="GO:0008270">
    <property type="term" value="F:zinc ion binding"/>
    <property type="evidence" value="ECO:0007669"/>
    <property type="project" value="UniProtKB-KW"/>
</dbReference>
<keyword evidence="9" id="KW-0539">Nucleus</keyword>
<evidence type="ECO:0000256" key="3">
    <source>
        <dbReference type="ARBA" id="ARBA00019850"/>
    </source>
</evidence>
<dbReference type="PANTHER" id="PTHR47165">
    <property type="entry name" value="OS03G0429900 PROTEIN"/>
    <property type="match status" value="1"/>
</dbReference>
<evidence type="ECO:0000256" key="4">
    <source>
        <dbReference type="ARBA" id="ARBA00022705"/>
    </source>
</evidence>
<evidence type="ECO:0000256" key="5">
    <source>
        <dbReference type="ARBA" id="ARBA00022723"/>
    </source>
</evidence>
<dbReference type="SUPFAM" id="SSF50249">
    <property type="entry name" value="Nucleic acid-binding proteins"/>
    <property type="match status" value="3"/>
</dbReference>
<gene>
    <name evidence="13" type="primary">RPA1_3</name>
    <name evidence="13" type="ORF">DERF_011595</name>
    <name evidence="12" type="ORF">HUG17_10093</name>
</gene>
<dbReference type="Pfam" id="PF16900">
    <property type="entry name" value="REPA_OB_2"/>
    <property type="match status" value="1"/>
</dbReference>
<dbReference type="GO" id="GO:0003677">
    <property type="term" value="F:DNA binding"/>
    <property type="evidence" value="ECO:0007669"/>
    <property type="project" value="UniProtKB-KW"/>
</dbReference>
<dbReference type="Proteomes" id="UP000790347">
    <property type="component" value="Unassembled WGS sequence"/>
</dbReference>
<keyword evidence="6" id="KW-0863">Zinc-finger</keyword>
<dbReference type="Gene3D" id="2.40.50.140">
    <property type="entry name" value="Nucleic acid-binding proteins"/>
    <property type="match status" value="3"/>
</dbReference>
<dbReference type="PANTHER" id="PTHR47165:SF4">
    <property type="entry name" value="OS03G0429900 PROTEIN"/>
    <property type="match status" value="1"/>
</dbReference>
<dbReference type="InterPro" id="IPR012340">
    <property type="entry name" value="NA-bd_OB-fold"/>
</dbReference>
<reference evidence="12" key="3">
    <citation type="journal article" date="2021" name="World Allergy Organ. J.">
        <title>Chromosome-level assembly of Dermatophagoides farinae genome and transcriptome reveals two novel allergens Der f 37 and Der f 39.</title>
        <authorList>
            <person name="Chen J."/>
            <person name="Cai Z."/>
            <person name="Fan D."/>
            <person name="Hu J."/>
            <person name="Hou Y."/>
            <person name="He Y."/>
            <person name="Zhang Z."/>
            <person name="Zhao Z."/>
            <person name="Gao P."/>
            <person name="Hu W."/>
            <person name="Sun J."/>
            <person name="Li J."/>
            <person name="Ji K."/>
        </authorList>
    </citation>
    <scope>NUCLEOTIDE SEQUENCE</scope>
    <source>
        <strain evidence="12">JKM2019</strain>
    </source>
</reference>
<keyword evidence="5" id="KW-0479">Metal-binding</keyword>
<dbReference type="CDD" id="cd04474">
    <property type="entry name" value="RPA1_DBD_A"/>
    <property type="match status" value="1"/>
</dbReference>
<reference evidence="12" key="2">
    <citation type="submission" date="2020-06" db="EMBL/GenBank/DDBJ databases">
        <authorList>
            <person name="Ji K."/>
            <person name="Li J."/>
        </authorList>
    </citation>
    <scope>NUCLEOTIDE SEQUENCE</scope>
    <source>
        <strain evidence="12">JKM2019</strain>
        <tissue evidence="12">Whole body</tissue>
    </source>
</reference>
<evidence type="ECO:0000256" key="2">
    <source>
        <dbReference type="ARBA" id="ARBA00005690"/>
    </source>
</evidence>
<keyword evidence="4" id="KW-0235">DNA replication</keyword>
<dbReference type="AlphaFoldDB" id="A0A922HUV0"/>
<dbReference type="OrthoDB" id="6503333at2759"/>
<name>A0A922HUV0_DERFA</name>
<evidence type="ECO:0000256" key="6">
    <source>
        <dbReference type="ARBA" id="ARBA00022771"/>
    </source>
</evidence>
<dbReference type="GO" id="GO:0005634">
    <property type="term" value="C:nucleus"/>
    <property type="evidence" value="ECO:0007669"/>
    <property type="project" value="UniProtKB-SubCell"/>
</dbReference>
<evidence type="ECO:0000259" key="10">
    <source>
        <dbReference type="Pfam" id="PF08646"/>
    </source>
</evidence>
<dbReference type="FunFam" id="2.40.50.140:FF:000064">
    <property type="entry name" value="Replication protein A subunit"/>
    <property type="match status" value="1"/>
</dbReference>
<proteinExistence type="inferred from homology"/>
<accession>A0A922HUV0</accession>
<feature type="domain" description="Replication factor A C-terminal" evidence="10">
    <location>
        <begin position="313"/>
        <end position="449"/>
    </location>
</feature>
<evidence type="ECO:0000256" key="7">
    <source>
        <dbReference type="ARBA" id="ARBA00022833"/>
    </source>
</evidence>
<dbReference type="InterPro" id="IPR031657">
    <property type="entry name" value="REPA_OB_2"/>
</dbReference>
<evidence type="ECO:0000313" key="12">
    <source>
        <dbReference type="EMBL" id="KAH7643402.1"/>
    </source>
</evidence>
<dbReference type="Pfam" id="PF08646">
    <property type="entry name" value="Rep_fac-A_C"/>
    <property type="match status" value="1"/>
</dbReference>
<evidence type="ECO:0000256" key="1">
    <source>
        <dbReference type="ARBA" id="ARBA00004123"/>
    </source>
</evidence>
<dbReference type="CDD" id="cd04475">
    <property type="entry name" value="RPA1_DBD_B"/>
    <property type="match status" value="1"/>
</dbReference>
<protein>
    <recommendedName>
        <fullName evidence="3">Replication protein A 70 kDa DNA-binding subunit</fullName>
    </recommendedName>
</protein>